<feature type="non-terminal residue" evidence="2">
    <location>
        <position position="151"/>
    </location>
</feature>
<reference evidence="2" key="1">
    <citation type="journal article" date="2020" name="Stud. Mycol.">
        <title>101 Dothideomycetes genomes: a test case for predicting lifestyles and emergence of pathogens.</title>
        <authorList>
            <person name="Haridas S."/>
            <person name="Albert R."/>
            <person name="Binder M."/>
            <person name="Bloem J."/>
            <person name="Labutti K."/>
            <person name="Salamov A."/>
            <person name="Andreopoulos B."/>
            <person name="Baker S."/>
            <person name="Barry K."/>
            <person name="Bills G."/>
            <person name="Bluhm B."/>
            <person name="Cannon C."/>
            <person name="Castanera R."/>
            <person name="Culley D."/>
            <person name="Daum C."/>
            <person name="Ezra D."/>
            <person name="Gonzalez J."/>
            <person name="Henrissat B."/>
            <person name="Kuo A."/>
            <person name="Liang C."/>
            <person name="Lipzen A."/>
            <person name="Lutzoni F."/>
            <person name="Magnuson J."/>
            <person name="Mondo S."/>
            <person name="Nolan M."/>
            <person name="Ohm R."/>
            <person name="Pangilinan J."/>
            <person name="Park H.-J."/>
            <person name="Ramirez L."/>
            <person name="Alfaro M."/>
            <person name="Sun H."/>
            <person name="Tritt A."/>
            <person name="Yoshinaga Y."/>
            <person name="Zwiers L.-H."/>
            <person name="Turgeon B."/>
            <person name="Goodwin S."/>
            <person name="Spatafora J."/>
            <person name="Crous P."/>
            <person name="Grigoriev I."/>
        </authorList>
    </citation>
    <scope>NUCLEOTIDE SEQUENCE</scope>
    <source>
        <strain evidence="2">CBS 109.77</strain>
    </source>
</reference>
<dbReference type="GO" id="GO:0016787">
    <property type="term" value="F:hydrolase activity"/>
    <property type="evidence" value="ECO:0007669"/>
    <property type="project" value="UniProtKB-KW"/>
</dbReference>
<dbReference type="PANTHER" id="PTHR31047">
    <property type="entry name" value="MEIOTICALLY UP-REGULATED GENE 157 PROTEIN"/>
    <property type="match status" value="1"/>
</dbReference>
<name>A0A6A6WTH2_9PLEO</name>
<protein>
    <submittedName>
        <fullName evidence="2">Glycoside hydrolase family 125 protein</fullName>
    </submittedName>
</protein>
<proteinExistence type="predicted"/>
<dbReference type="InterPro" id="IPR008928">
    <property type="entry name" value="6-hairpin_glycosidase_sf"/>
</dbReference>
<dbReference type="EMBL" id="MU002353">
    <property type="protein sequence ID" value="KAF2787171.1"/>
    <property type="molecule type" value="Genomic_DNA"/>
</dbReference>
<dbReference type="Proteomes" id="UP000799757">
    <property type="component" value="Unassembled WGS sequence"/>
</dbReference>
<dbReference type="InterPro" id="IPR012341">
    <property type="entry name" value="6hp_glycosidase-like_sf"/>
</dbReference>
<gene>
    <name evidence="2" type="ORF">K505DRAFT_131812</name>
</gene>
<dbReference type="SUPFAM" id="SSF48208">
    <property type="entry name" value="Six-hairpin glycosidases"/>
    <property type="match status" value="1"/>
</dbReference>
<dbReference type="AlphaFoldDB" id="A0A6A6WTH2"/>
<accession>A0A6A6WTH2</accession>
<dbReference type="GO" id="GO:0005975">
    <property type="term" value="P:carbohydrate metabolic process"/>
    <property type="evidence" value="ECO:0007669"/>
    <property type="project" value="InterPro"/>
</dbReference>
<dbReference type="PANTHER" id="PTHR31047:SF1">
    <property type="entry name" value="DUF1237 DOMAIN-CONTAINING PROTEIN"/>
    <property type="match status" value="1"/>
</dbReference>
<sequence>MSRLRSQMFSPSRRPYSQNSEGDNVQPLPTPSQVFQCKHELDSLSHFLTIANTFHDHTDLVAYFIHISMLHRPRHSCVRPRLTIPIHLRPRHWQPRPRRIYFLMASNPLSLGLGSPLNIGTCLVRSFFRHSDDATIFPFLIPSNAQMADEL</sequence>
<keyword evidence="3" id="KW-1185">Reference proteome</keyword>
<feature type="compositionally biased region" description="Polar residues" evidence="1">
    <location>
        <begin position="1"/>
        <end position="23"/>
    </location>
</feature>
<feature type="region of interest" description="Disordered" evidence="1">
    <location>
        <begin position="1"/>
        <end position="29"/>
    </location>
</feature>
<dbReference type="OrthoDB" id="7771656at2759"/>
<evidence type="ECO:0000313" key="3">
    <source>
        <dbReference type="Proteomes" id="UP000799757"/>
    </source>
</evidence>
<evidence type="ECO:0000313" key="2">
    <source>
        <dbReference type="EMBL" id="KAF2787171.1"/>
    </source>
</evidence>
<keyword evidence="2" id="KW-0378">Hydrolase</keyword>
<dbReference type="InterPro" id="IPR008313">
    <property type="entry name" value="GH125"/>
</dbReference>
<dbReference type="Pfam" id="PF06824">
    <property type="entry name" value="Glyco_hydro_125"/>
    <property type="match status" value="2"/>
</dbReference>
<evidence type="ECO:0000256" key="1">
    <source>
        <dbReference type="SAM" id="MobiDB-lite"/>
    </source>
</evidence>
<dbReference type="Gene3D" id="1.50.10.10">
    <property type="match status" value="1"/>
</dbReference>
<organism evidence="2 3">
    <name type="scientific">Melanomma pulvis-pyrius CBS 109.77</name>
    <dbReference type="NCBI Taxonomy" id="1314802"/>
    <lineage>
        <taxon>Eukaryota</taxon>
        <taxon>Fungi</taxon>
        <taxon>Dikarya</taxon>
        <taxon>Ascomycota</taxon>
        <taxon>Pezizomycotina</taxon>
        <taxon>Dothideomycetes</taxon>
        <taxon>Pleosporomycetidae</taxon>
        <taxon>Pleosporales</taxon>
        <taxon>Melanommataceae</taxon>
        <taxon>Melanomma</taxon>
    </lineage>
</organism>